<dbReference type="Gene3D" id="3.20.20.480">
    <property type="entry name" value="Trimethylamine methyltransferase-like"/>
    <property type="match status" value="1"/>
</dbReference>
<evidence type="ECO:0000256" key="3">
    <source>
        <dbReference type="ARBA" id="ARBA00022679"/>
    </source>
</evidence>
<keyword evidence="2 5" id="KW-0489">Methyltransferase</keyword>
<protein>
    <recommendedName>
        <fullName evidence="4">Methyltransferase</fullName>
        <ecNumber evidence="4">2.1.1.-</ecNumber>
    </recommendedName>
</protein>
<evidence type="ECO:0000313" key="5">
    <source>
        <dbReference type="EMBL" id="WGV15620.1"/>
    </source>
</evidence>
<proteinExistence type="inferred from homology"/>
<comment type="similarity">
    <text evidence="1 4">Belongs to the trimethylamine methyltransferase family.</text>
</comment>
<evidence type="ECO:0000256" key="2">
    <source>
        <dbReference type="ARBA" id="ARBA00022603"/>
    </source>
</evidence>
<keyword evidence="6" id="KW-1185">Reference proteome</keyword>
<keyword evidence="3 4" id="KW-0808">Transferase</keyword>
<dbReference type="EMBL" id="CP124535">
    <property type="protein sequence ID" value="WGV15620.1"/>
    <property type="molecule type" value="Genomic_DNA"/>
</dbReference>
<dbReference type="Pfam" id="PF06253">
    <property type="entry name" value="MTTB"/>
    <property type="match status" value="1"/>
</dbReference>
<dbReference type="GO" id="GO:0008168">
    <property type="term" value="F:methyltransferase activity"/>
    <property type="evidence" value="ECO:0007669"/>
    <property type="project" value="UniProtKB-KW"/>
</dbReference>
<evidence type="ECO:0000256" key="1">
    <source>
        <dbReference type="ARBA" id="ARBA00007137"/>
    </source>
</evidence>
<reference evidence="5 6" key="1">
    <citation type="submission" date="2023-04" db="EMBL/GenBank/DDBJ databases">
        <title>YMD61, complete Genome.</title>
        <authorList>
            <person name="Zhang J."/>
        </authorList>
    </citation>
    <scope>NUCLEOTIDE SEQUENCE [LARGE SCALE GENOMIC DNA]</scope>
    <source>
        <strain evidence="5 6">YMD61</strain>
    </source>
</reference>
<dbReference type="GO" id="GO:0032259">
    <property type="term" value="P:methylation"/>
    <property type="evidence" value="ECO:0007669"/>
    <property type="project" value="UniProtKB-KW"/>
</dbReference>
<dbReference type="EC" id="2.1.1.-" evidence="4"/>
<dbReference type="InterPro" id="IPR038601">
    <property type="entry name" value="MttB-like_sf"/>
</dbReference>
<sequence>MAGSERRGGRRGGKARAAGGAGAGYGALRHPFAAQGAFSDDEIAAMHDTALRVLEDLGIRVLLSEARAILRGAGAIVDEDSAMVRIGRDMVAEALRQAPRSVRLRAADPARERVFAPGEMLFMAGAGCPNVTDLMRGRRAGSRESFVETLRLQQVFDVIHMHGPSAEPQDVPIHLRHYAMMEDQLANGAKPLFVYARGRGQVEEAFHMIRLARGLDEAGFRDGVWATTVINTNSPRQIDVPMARGIIDFARAGQLTLITPFCLAGAMAPVTVAGALVLQHAEALAGIVLAQMAAPGAPVAYGGFSSNVDMKSGSPAFGTPEHVRANLGSGQLARFIGLPWRSATGAASNVADAQGATETVMALWGAVLAQATVTVHAAGWLEGGLSFGYEKFICDVEALQVMAALAQPAAADTAALAFEAIAEVPPGGHFFAAAHTMERYETAFHAPLVADLANHGAWRDAGGLRADERATAIWQEALADFTPPRACDGAAGRLARWVADRRQAGGMPPEEM</sequence>
<dbReference type="PIRSF" id="PIRSF037567">
    <property type="entry name" value="MTTB_MeTrfase"/>
    <property type="match status" value="1"/>
</dbReference>
<evidence type="ECO:0000256" key="4">
    <source>
        <dbReference type="PIRNR" id="PIRNR037567"/>
    </source>
</evidence>
<accession>A0ABY8Q423</accession>
<organism evidence="5 6">
    <name type="scientific">Fuscovulum ytuae</name>
    <dbReference type="NCBI Taxonomy" id="3042299"/>
    <lineage>
        <taxon>Bacteria</taxon>
        <taxon>Pseudomonadati</taxon>
        <taxon>Pseudomonadota</taxon>
        <taxon>Alphaproteobacteria</taxon>
        <taxon>Rhodobacterales</taxon>
        <taxon>Paracoccaceae</taxon>
        <taxon>Fuscovulum</taxon>
    </lineage>
</organism>
<gene>
    <name evidence="5" type="ORF">QF092_15360</name>
</gene>
<dbReference type="RefSeq" id="WP_281465168.1">
    <property type="nucleotide sequence ID" value="NZ_CP124535.1"/>
</dbReference>
<dbReference type="Proteomes" id="UP001230978">
    <property type="component" value="Chromosome"/>
</dbReference>
<evidence type="ECO:0000313" key="6">
    <source>
        <dbReference type="Proteomes" id="UP001230978"/>
    </source>
</evidence>
<name>A0ABY8Q423_9RHOB</name>
<dbReference type="InterPro" id="IPR010426">
    <property type="entry name" value="MTTB_MeTrfase"/>
</dbReference>